<organism evidence="1 2">
    <name type="scientific">Tetzosporium hominis</name>
    <dbReference type="NCBI Taxonomy" id="2020506"/>
    <lineage>
        <taxon>Bacteria</taxon>
        <taxon>Bacillati</taxon>
        <taxon>Bacillota</taxon>
        <taxon>Bacilli</taxon>
        <taxon>Bacillales</taxon>
        <taxon>Caryophanaceae</taxon>
        <taxon>Tetzosporium</taxon>
    </lineage>
</organism>
<dbReference type="Proteomes" id="UP000217065">
    <property type="component" value="Unassembled WGS sequence"/>
</dbReference>
<dbReference type="RefSeq" id="WP_094943387.1">
    <property type="nucleotide sequence ID" value="NZ_NOKQ01000220.1"/>
</dbReference>
<comment type="caution">
    <text evidence="1">The sequence shown here is derived from an EMBL/GenBank/DDBJ whole genome shotgun (WGS) entry which is preliminary data.</text>
</comment>
<gene>
    <name evidence="1" type="ORF">CF394_09995</name>
</gene>
<name>A0A264W1U3_9BACL</name>
<evidence type="ECO:0008006" key="3">
    <source>
        <dbReference type="Google" id="ProtNLM"/>
    </source>
</evidence>
<proteinExistence type="predicted"/>
<accession>A0A264W1U3</accession>
<protein>
    <recommendedName>
        <fullName evidence="3">DUF2188 domain-containing protein</fullName>
    </recommendedName>
</protein>
<sequence>MPWTKTDYPDSMKNLDAEIRNKAIEMANAMIEDGMEEGRAISIATARARDYVNGTDDSSRPHYIVKWKEDEWVLMKKAGERAIKKASTKEALLEEAKPYVNEQDGILTVYKEDGSVADTLYD</sequence>
<evidence type="ECO:0000313" key="2">
    <source>
        <dbReference type="Proteomes" id="UP000217065"/>
    </source>
</evidence>
<dbReference type="OrthoDB" id="8858565at2"/>
<keyword evidence="2" id="KW-1185">Reference proteome</keyword>
<reference evidence="1 2" key="1">
    <citation type="submission" date="2017-07" db="EMBL/GenBank/DDBJ databases">
        <title>Tetzosporium hominis gen.nov. sp.nov.</title>
        <authorList>
            <person name="Tetz G."/>
            <person name="Tetz V."/>
        </authorList>
    </citation>
    <scope>NUCLEOTIDE SEQUENCE [LARGE SCALE GENOMIC DNA]</scope>
    <source>
        <strain evidence="1 2">VT-49</strain>
    </source>
</reference>
<dbReference type="AlphaFoldDB" id="A0A264W1U3"/>
<evidence type="ECO:0000313" key="1">
    <source>
        <dbReference type="EMBL" id="OZS77539.1"/>
    </source>
</evidence>
<dbReference type="EMBL" id="NOKQ01000220">
    <property type="protein sequence ID" value="OZS77539.1"/>
    <property type="molecule type" value="Genomic_DNA"/>
</dbReference>